<protein>
    <submittedName>
        <fullName evidence="1">Uncharacterized protein</fullName>
    </submittedName>
</protein>
<dbReference type="Proteomes" id="UP000887116">
    <property type="component" value="Unassembled WGS sequence"/>
</dbReference>
<dbReference type="AlphaFoldDB" id="A0A8X6H410"/>
<gene>
    <name evidence="1" type="primary">AVEN_53816_1</name>
    <name evidence="1" type="ORF">TNCT_263351</name>
</gene>
<dbReference type="EMBL" id="BMAO01017510">
    <property type="protein sequence ID" value="GFR16169.1"/>
    <property type="molecule type" value="Genomic_DNA"/>
</dbReference>
<sequence>MIVFALIKNTEPWTNIDDWRHVPEDVNPADLQTPFSDWSDLLQSPWWEGPTWLRTTENIWPNSDNTMPDEALVERKKSITYSTNINLEENFSKKLLYFSKYSKLIRIVT</sequence>
<organism evidence="1 2">
    <name type="scientific">Trichonephila clavata</name>
    <name type="common">Joro spider</name>
    <name type="synonym">Nephila clavata</name>
    <dbReference type="NCBI Taxonomy" id="2740835"/>
    <lineage>
        <taxon>Eukaryota</taxon>
        <taxon>Metazoa</taxon>
        <taxon>Ecdysozoa</taxon>
        <taxon>Arthropoda</taxon>
        <taxon>Chelicerata</taxon>
        <taxon>Arachnida</taxon>
        <taxon>Araneae</taxon>
        <taxon>Araneomorphae</taxon>
        <taxon>Entelegynae</taxon>
        <taxon>Araneoidea</taxon>
        <taxon>Nephilidae</taxon>
        <taxon>Trichonephila</taxon>
    </lineage>
</organism>
<comment type="caution">
    <text evidence="1">The sequence shown here is derived from an EMBL/GenBank/DDBJ whole genome shotgun (WGS) entry which is preliminary data.</text>
</comment>
<accession>A0A8X6H410</accession>
<name>A0A8X6H410_TRICU</name>
<dbReference type="OrthoDB" id="6435507at2759"/>
<evidence type="ECO:0000313" key="1">
    <source>
        <dbReference type="EMBL" id="GFR16169.1"/>
    </source>
</evidence>
<keyword evidence="2" id="KW-1185">Reference proteome</keyword>
<reference evidence="1" key="1">
    <citation type="submission" date="2020-07" db="EMBL/GenBank/DDBJ databases">
        <title>Multicomponent nature underlies the extraordinary mechanical properties of spider dragline silk.</title>
        <authorList>
            <person name="Kono N."/>
            <person name="Nakamura H."/>
            <person name="Mori M."/>
            <person name="Yoshida Y."/>
            <person name="Ohtoshi R."/>
            <person name="Malay A.D."/>
            <person name="Moran D.A.P."/>
            <person name="Tomita M."/>
            <person name="Numata K."/>
            <person name="Arakawa K."/>
        </authorList>
    </citation>
    <scope>NUCLEOTIDE SEQUENCE</scope>
</reference>
<evidence type="ECO:0000313" key="2">
    <source>
        <dbReference type="Proteomes" id="UP000887116"/>
    </source>
</evidence>
<proteinExistence type="predicted"/>